<accession>A0ABQ0C943</accession>
<sequence length="99" mass="11552">MKQLGDVRLPDGTTWNFGFNLKPKVGDVIDLRIDDADAIGFEQISRLALMTVLTDLTFPLIFKEWHGTVVFATHRRPILAREVYPWFRRYTVQIYLEVV</sequence>
<reference evidence="1 2" key="1">
    <citation type="submission" date="2024-09" db="EMBL/GenBank/DDBJ databases">
        <title>Draft genome sequence of Candidatus Magnetaquicoccaceae bacterium FCR-1.</title>
        <authorList>
            <person name="Shimoshige H."/>
            <person name="Shimamura S."/>
            <person name="Taoka A."/>
            <person name="Kobayashi H."/>
            <person name="Maekawa T."/>
        </authorList>
    </citation>
    <scope>NUCLEOTIDE SEQUENCE [LARGE SCALE GENOMIC DNA]</scope>
    <source>
        <strain evidence="1 2">FCR-1</strain>
    </source>
</reference>
<dbReference type="EMBL" id="BAAFGK010000004">
    <property type="protein sequence ID" value="GAB0057409.1"/>
    <property type="molecule type" value="Genomic_DNA"/>
</dbReference>
<dbReference type="Proteomes" id="UP001628193">
    <property type="component" value="Unassembled WGS sequence"/>
</dbReference>
<dbReference type="RefSeq" id="WP_420905098.1">
    <property type="nucleotide sequence ID" value="NZ_BAAFGK010000004.1"/>
</dbReference>
<keyword evidence="2" id="KW-1185">Reference proteome</keyword>
<proteinExistence type="predicted"/>
<evidence type="ECO:0000313" key="1">
    <source>
        <dbReference type="EMBL" id="GAB0057409.1"/>
    </source>
</evidence>
<evidence type="ECO:0000313" key="2">
    <source>
        <dbReference type="Proteomes" id="UP001628193"/>
    </source>
</evidence>
<protein>
    <submittedName>
        <fullName evidence="1">Uncharacterized protein</fullName>
    </submittedName>
</protein>
<comment type="caution">
    <text evidence="1">The sequence shown here is derived from an EMBL/GenBank/DDBJ whole genome shotgun (WGS) entry which is preliminary data.</text>
</comment>
<name>A0ABQ0C943_9PROT</name>
<gene>
    <name evidence="1" type="ORF">SIID45300_01737</name>
</gene>
<organism evidence="1 2">
    <name type="scientific">Candidatus Magnetaquiglobus chichijimensis</name>
    <dbReference type="NCBI Taxonomy" id="3141448"/>
    <lineage>
        <taxon>Bacteria</taxon>
        <taxon>Pseudomonadati</taxon>
        <taxon>Pseudomonadota</taxon>
        <taxon>Magnetococcia</taxon>
        <taxon>Magnetococcales</taxon>
        <taxon>Candidatus Magnetaquicoccaceae</taxon>
        <taxon>Candidatus Magnetaquiglobus</taxon>
    </lineage>
</organism>